<protein>
    <submittedName>
        <fullName evidence="1">Uncharacterized protein</fullName>
    </submittedName>
</protein>
<comment type="caution">
    <text evidence="1">The sequence shown here is derived from an EMBL/GenBank/DDBJ whole genome shotgun (WGS) entry which is preliminary data.</text>
</comment>
<feature type="non-terminal residue" evidence="1">
    <location>
        <position position="78"/>
    </location>
</feature>
<name>A0A9W7DZ00_9STRA</name>
<keyword evidence="2" id="KW-1185">Reference proteome</keyword>
<dbReference type="EMBL" id="BRXZ01002162">
    <property type="protein sequence ID" value="GMH55873.1"/>
    <property type="molecule type" value="Genomic_DNA"/>
</dbReference>
<evidence type="ECO:0000313" key="2">
    <source>
        <dbReference type="Proteomes" id="UP001165082"/>
    </source>
</evidence>
<dbReference type="OrthoDB" id="200109at2759"/>
<gene>
    <name evidence="1" type="ORF">TrRE_jg8408</name>
</gene>
<evidence type="ECO:0000313" key="1">
    <source>
        <dbReference type="EMBL" id="GMH55873.1"/>
    </source>
</evidence>
<dbReference type="Proteomes" id="UP001165082">
    <property type="component" value="Unassembled WGS sequence"/>
</dbReference>
<proteinExistence type="predicted"/>
<reference evidence="1" key="1">
    <citation type="submission" date="2022-07" db="EMBL/GenBank/DDBJ databases">
        <title>Genome analysis of Parmales, a sister group of diatoms, reveals the evolutionary specialization of diatoms from phago-mixotrophs to photoautotrophs.</title>
        <authorList>
            <person name="Ban H."/>
            <person name="Sato S."/>
            <person name="Yoshikawa S."/>
            <person name="Kazumasa Y."/>
            <person name="Nakamura Y."/>
            <person name="Ichinomiya M."/>
            <person name="Saitoh K."/>
            <person name="Sato N."/>
            <person name="Blanc-Mathieu R."/>
            <person name="Endo H."/>
            <person name="Kuwata A."/>
            <person name="Ogata H."/>
        </authorList>
    </citation>
    <scope>NUCLEOTIDE SEQUENCE</scope>
</reference>
<sequence>MSTVEEMQRVHAENLMSILQIEMNMEASRQVKLERVTDPEERDLMEALFESQREATQARISILKERHREELGGKVKKL</sequence>
<organism evidence="1 2">
    <name type="scientific">Triparma retinervis</name>
    <dbReference type="NCBI Taxonomy" id="2557542"/>
    <lineage>
        <taxon>Eukaryota</taxon>
        <taxon>Sar</taxon>
        <taxon>Stramenopiles</taxon>
        <taxon>Ochrophyta</taxon>
        <taxon>Bolidophyceae</taxon>
        <taxon>Parmales</taxon>
        <taxon>Triparmaceae</taxon>
        <taxon>Triparma</taxon>
    </lineage>
</organism>
<dbReference type="AlphaFoldDB" id="A0A9W7DZ00"/>
<accession>A0A9W7DZ00</accession>